<organism evidence="1 2">
    <name type="scientific">Coemansia helicoidea</name>
    <dbReference type="NCBI Taxonomy" id="1286919"/>
    <lineage>
        <taxon>Eukaryota</taxon>
        <taxon>Fungi</taxon>
        <taxon>Fungi incertae sedis</taxon>
        <taxon>Zoopagomycota</taxon>
        <taxon>Kickxellomycotina</taxon>
        <taxon>Kickxellomycetes</taxon>
        <taxon>Kickxellales</taxon>
        <taxon>Kickxellaceae</taxon>
        <taxon>Coemansia</taxon>
    </lineage>
</organism>
<sequence>RAAAADGSADAKAFYITAFRAVLSDKQRSAECDTHVKDALPVVLGSIADAAVEIRRLGLLALFTVIQGKPELVEGAMAAVGPALFQQTAVDESLIRMVSMGPFKKRVDDGLEARKVAFQCVHALVRTLPAAVDGDAVVDSVVRGAADEYEIRLIVLQIVNESLPRLSGAYSERLDALAEAIERALALQLPKKAVRPEIEKHEATLKATRALLAALGPAAKSAPVPSAKFSSLLSSQVKGC</sequence>
<reference evidence="1" key="1">
    <citation type="submission" date="2022-07" db="EMBL/GenBank/DDBJ databases">
        <title>Phylogenomic reconstructions and comparative analyses of Kickxellomycotina fungi.</title>
        <authorList>
            <person name="Reynolds N.K."/>
            <person name="Stajich J.E."/>
            <person name="Barry K."/>
            <person name="Grigoriev I.V."/>
            <person name="Crous P."/>
            <person name="Smith M.E."/>
        </authorList>
    </citation>
    <scope>NUCLEOTIDE SEQUENCE</scope>
    <source>
        <strain evidence="1">BCRC 34780</strain>
    </source>
</reference>
<protein>
    <submittedName>
        <fullName evidence="1">Uncharacterized protein</fullName>
    </submittedName>
</protein>
<evidence type="ECO:0000313" key="2">
    <source>
        <dbReference type="Proteomes" id="UP001140087"/>
    </source>
</evidence>
<name>A0ACC1KST9_9FUNG</name>
<evidence type="ECO:0000313" key="1">
    <source>
        <dbReference type="EMBL" id="KAJ2794326.1"/>
    </source>
</evidence>
<dbReference type="Proteomes" id="UP001140087">
    <property type="component" value="Unassembled WGS sequence"/>
</dbReference>
<gene>
    <name evidence="1" type="ORF">H4R21_005541</name>
</gene>
<keyword evidence="2" id="KW-1185">Reference proteome</keyword>
<accession>A0ACC1KST9</accession>
<feature type="non-terminal residue" evidence="1">
    <location>
        <position position="1"/>
    </location>
</feature>
<comment type="caution">
    <text evidence="1">The sequence shown here is derived from an EMBL/GenBank/DDBJ whole genome shotgun (WGS) entry which is preliminary data.</text>
</comment>
<dbReference type="EMBL" id="JANBUN010002551">
    <property type="protein sequence ID" value="KAJ2794326.1"/>
    <property type="molecule type" value="Genomic_DNA"/>
</dbReference>
<proteinExistence type="predicted"/>